<dbReference type="EMBL" id="BAAAHG010000034">
    <property type="protein sequence ID" value="GAA0920162.1"/>
    <property type="molecule type" value="Genomic_DNA"/>
</dbReference>
<feature type="compositionally biased region" description="Low complexity" evidence="1">
    <location>
        <begin position="44"/>
        <end position="53"/>
    </location>
</feature>
<evidence type="ECO:0000313" key="3">
    <source>
        <dbReference type="Proteomes" id="UP001501005"/>
    </source>
</evidence>
<reference evidence="2 3" key="1">
    <citation type="journal article" date="2019" name="Int. J. Syst. Evol. Microbiol.">
        <title>The Global Catalogue of Microorganisms (GCM) 10K type strain sequencing project: providing services to taxonomists for standard genome sequencing and annotation.</title>
        <authorList>
            <consortium name="The Broad Institute Genomics Platform"/>
            <consortium name="The Broad Institute Genome Sequencing Center for Infectious Disease"/>
            <person name="Wu L."/>
            <person name="Ma J."/>
        </authorList>
    </citation>
    <scope>NUCLEOTIDE SEQUENCE [LARGE SCALE GENOMIC DNA]</scope>
    <source>
        <strain evidence="2 3">JCM 10673</strain>
    </source>
</reference>
<accession>A0ABN1NZR1</accession>
<evidence type="ECO:0000313" key="2">
    <source>
        <dbReference type="EMBL" id="GAA0920162.1"/>
    </source>
</evidence>
<sequence length="66" mass="6499">MALAHEVPSGSPVPVTGQPFAALLTGAAPGPVHGPARRFPRPPLGAALPPLAGTGVGRIDNDGSKQ</sequence>
<evidence type="ECO:0000256" key="1">
    <source>
        <dbReference type="SAM" id="MobiDB-lite"/>
    </source>
</evidence>
<feature type="region of interest" description="Disordered" evidence="1">
    <location>
        <begin position="26"/>
        <end position="66"/>
    </location>
</feature>
<gene>
    <name evidence="2" type="ORF">GCM10009549_38590</name>
</gene>
<comment type="caution">
    <text evidence="2">The sequence shown here is derived from an EMBL/GenBank/DDBJ whole genome shotgun (WGS) entry which is preliminary data.</text>
</comment>
<keyword evidence="3" id="KW-1185">Reference proteome</keyword>
<organism evidence="2 3">
    <name type="scientific">Streptomyces thermoalcalitolerans</name>
    <dbReference type="NCBI Taxonomy" id="65605"/>
    <lineage>
        <taxon>Bacteria</taxon>
        <taxon>Bacillati</taxon>
        <taxon>Actinomycetota</taxon>
        <taxon>Actinomycetes</taxon>
        <taxon>Kitasatosporales</taxon>
        <taxon>Streptomycetaceae</taxon>
        <taxon>Streptomyces</taxon>
    </lineage>
</organism>
<dbReference type="Proteomes" id="UP001501005">
    <property type="component" value="Unassembled WGS sequence"/>
</dbReference>
<name>A0ABN1NZR1_9ACTN</name>
<protein>
    <submittedName>
        <fullName evidence="2">Uncharacterized protein</fullName>
    </submittedName>
</protein>
<proteinExistence type="predicted"/>